<evidence type="ECO:0000256" key="5">
    <source>
        <dbReference type="ARBA" id="ARBA00022475"/>
    </source>
</evidence>
<dbReference type="OMA" id="ICITTEK"/>
<dbReference type="EMBL" id="DS235171">
    <property type="protein sequence ID" value="EEB12890.1"/>
    <property type="molecule type" value="Genomic_DNA"/>
</dbReference>
<keyword evidence="4" id="KW-0813">Transport</keyword>
<dbReference type="SUPFAM" id="SSF58038">
    <property type="entry name" value="SNARE fusion complex"/>
    <property type="match status" value="1"/>
</dbReference>
<dbReference type="GO" id="GO:0006887">
    <property type="term" value="P:exocytosis"/>
    <property type="evidence" value="ECO:0007669"/>
    <property type="project" value="TreeGrafter"/>
</dbReference>
<keyword evidence="17" id="KW-1185">Reference proteome</keyword>
<evidence type="ECO:0000256" key="12">
    <source>
        <dbReference type="PROSITE-ProRule" id="PRU00290"/>
    </source>
</evidence>
<evidence type="ECO:0000256" key="9">
    <source>
        <dbReference type="ARBA" id="ARBA00022927"/>
    </source>
</evidence>
<evidence type="ECO:0000313" key="16">
    <source>
        <dbReference type="EnsemblMetazoa" id="PHUM212570-PA"/>
    </source>
</evidence>
<keyword evidence="11" id="KW-0472">Membrane</keyword>
<dbReference type="InParanoid" id="E0VHK4"/>
<dbReference type="eggNOG" id="KOG1983">
    <property type="taxonomic scope" value="Eukaryota"/>
</dbReference>
<dbReference type="Pfam" id="PF00957">
    <property type="entry name" value="Synaptobrevin"/>
    <property type="match status" value="1"/>
</dbReference>
<dbReference type="EMBL" id="AAZO01002449">
    <property type="status" value="NOT_ANNOTATED_CDS"/>
    <property type="molecule type" value="Genomic_DNA"/>
</dbReference>
<evidence type="ECO:0000313" key="17">
    <source>
        <dbReference type="Proteomes" id="UP000009046"/>
    </source>
</evidence>
<proteinExistence type="inferred from homology"/>
<dbReference type="FunFam" id="1.20.5.110:FF:000001">
    <property type="entry name" value="syntaxin-binding protein 5 isoform X1"/>
    <property type="match status" value="1"/>
</dbReference>
<dbReference type="HOGENOM" id="CLU_002808_2_0_1"/>
<keyword evidence="9" id="KW-0653">Protein transport</keyword>
<evidence type="ECO:0000256" key="7">
    <source>
        <dbReference type="ARBA" id="ARBA00022574"/>
    </source>
</evidence>
<dbReference type="AlphaFoldDB" id="E0VHK4"/>
<dbReference type="CTD" id="8237433"/>
<dbReference type="Gene3D" id="1.20.5.110">
    <property type="match status" value="1"/>
</dbReference>
<reference evidence="15" key="1">
    <citation type="submission" date="2007-04" db="EMBL/GenBank/DDBJ databases">
        <title>Annotation of Pediculus humanus corporis strain USDA.</title>
        <authorList>
            <person name="Kirkness E."/>
            <person name="Hannick L."/>
            <person name="Hass B."/>
            <person name="Bruggner R."/>
            <person name="Lawson D."/>
            <person name="Bidwell S."/>
            <person name="Joardar V."/>
            <person name="Caler E."/>
            <person name="Walenz B."/>
            <person name="Inman J."/>
            <person name="Schobel S."/>
            <person name="Galinsky K."/>
            <person name="Amedeo P."/>
            <person name="Strausberg R."/>
        </authorList>
    </citation>
    <scope>NUCLEOTIDE SEQUENCE</scope>
    <source>
        <strain evidence="15">USDA</strain>
    </source>
</reference>
<dbReference type="PANTHER" id="PTHR10241">
    <property type="entry name" value="LETHAL 2 GIANT LARVAE PROTEIN"/>
    <property type="match status" value="1"/>
</dbReference>
<dbReference type="GO" id="GO:0006893">
    <property type="term" value="P:Golgi to plasma membrane transport"/>
    <property type="evidence" value="ECO:0007669"/>
    <property type="project" value="TreeGrafter"/>
</dbReference>
<evidence type="ECO:0000256" key="3">
    <source>
        <dbReference type="ARBA" id="ARBA00008070"/>
    </source>
</evidence>
<keyword evidence="5" id="KW-1003">Cell membrane</keyword>
<evidence type="ECO:0000256" key="8">
    <source>
        <dbReference type="ARBA" id="ARBA00022737"/>
    </source>
</evidence>
<feature type="region of interest" description="Disordered" evidence="13">
    <location>
        <begin position="144"/>
        <end position="172"/>
    </location>
</feature>
<comment type="similarity">
    <text evidence="3">Belongs to the WD repeat L(2)GL family.</text>
</comment>
<keyword evidence="8" id="KW-0677">Repeat</keyword>
<keyword evidence="10 12" id="KW-0175">Coiled coil</keyword>
<dbReference type="EnsemblMetazoa" id="PHUM212570-RA">
    <property type="protein sequence ID" value="PHUM212570-PA"/>
    <property type="gene ID" value="PHUM212570"/>
</dbReference>
<dbReference type="KEGG" id="phu:Phum_PHUM212570"/>
<dbReference type="GO" id="GO:0045159">
    <property type="term" value="F:myosin II binding"/>
    <property type="evidence" value="ECO:0007669"/>
    <property type="project" value="TreeGrafter"/>
</dbReference>
<dbReference type="InterPro" id="IPR042855">
    <property type="entry name" value="V_SNARE_CC"/>
</dbReference>
<keyword evidence="6" id="KW-0963">Cytoplasm</keyword>
<dbReference type="Proteomes" id="UP000009046">
    <property type="component" value="Unassembled WGS sequence"/>
</dbReference>
<evidence type="ECO:0000313" key="15">
    <source>
        <dbReference type="EMBL" id="EEB12890.1"/>
    </source>
</evidence>
<reference evidence="15" key="2">
    <citation type="submission" date="2007-04" db="EMBL/GenBank/DDBJ databases">
        <title>The genome of the human body louse.</title>
        <authorList>
            <consortium name="The Human Body Louse Genome Consortium"/>
            <person name="Kirkness E."/>
            <person name="Walenz B."/>
            <person name="Hass B."/>
            <person name="Bruggner R."/>
            <person name="Strausberg R."/>
        </authorList>
    </citation>
    <scope>NUCLEOTIDE SEQUENCE</scope>
    <source>
        <strain evidence="15">USDA</strain>
    </source>
</reference>
<dbReference type="GO" id="GO:0005096">
    <property type="term" value="F:GTPase activator activity"/>
    <property type="evidence" value="ECO:0007669"/>
    <property type="project" value="TreeGrafter"/>
</dbReference>
<sequence length="409" mass="45421">MSKVAVSAAAGRTLAGSMARVTVAIIYSNKLDNSFSRSRSSSMSSLENISSEAIQCLVFADSYTKKSDALNYPTLWIGTSLGSVLTIMINLPPAGEQRITQRVIVSPWGTIFRLKGCVLTMSFLDCNGALIPYLYEAWKDENKQENKEKQKTPTKTNSSNRMSPTLGSSRDEQCGDRQFVVIVSEKQSRVVALPSHNCVYRQQLAESDFVVKAEIISLKDNVCLVCYISNGHITAYSLPSLRPLIDIDFLPLAHFSFQTSKQGILDPMLSIWGQQMFVNEDTDQNLKKMISYLFPNSNNLKKKSFFQGLFGGGARQIDREELFGESSGKPSRSVAKHIPGPSANIEAAGRQVTAVGGEISRAHKLAVERGEKLGELEERTQKMMNEAENFSNSAHALMLKYKDKKWYQL</sequence>
<dbReference type="CDD" id="cd15873">
    <property type="entry name" value="R-SNARE_STXBP5_6"/>
    <property type="match status" value="1"/>
</dbReference>
<dbReference type="RefSeq" id="XP_002425628.1">
    <property type="nucleotide sequence ID" value="XM_002425583.1"/>
</dbReference>
<comment type="subcellular location">
    <subcellularLocation>
        <location evidence="1">Cell membrane</location>
        <topology evidence="1">Peripheral membrane protein</topology>
    </subcellularLocation>
    <subcellularLocation>
        <location evidence="2">Cytoplasm</location>
    </subcellularLocation>
</comment>
<organism>
    <name type="scientific">Pediculus humanus subsp. corporis</name>
    <name type="common">Body louse</name>
    <dbReference type="NCBI Taxonomy" id="121224"/>
    <lineage>
        <taxon>Eukaryota</taxon>
        <taxon>Metazoa</taxon>
        <taxon>Ecdysozoa</taxon>
        <taxon>Arthropoda</taxon>
        <taxon>Hexapoda</taxon>
        <taxon>Insecta</taxon>
        <taxon>Pterygota</taxon>
        <taxon>Neoptera</taxon>
        <taxon>Paraneoptera</taxon>
        <taxon>Psocodea</taxon>
        <taxon>Troctomorpha</taxon>
        <taxon>Phthiraptera</taxon>
        <taxon>Anoplura</taxon>
        <taxon>Pediculidae</taxon>
        <taxon>Pediculus</taxon>
    </lineage>
</organism>
<dbReference type="GO" id="GO:0005886">
    <property type="term" value="C:plasma membrane"/>
    <property type="evidence" value="ECO:0007669"/>
    <property type="project" value="UniProtKB-SubCell"/>
</dbReference>
<dbReference type="PANTHER" id="PTHR10241:SF25">
    <property type="entry name" value="TOMOSYN, ISOFORM C"/>
    <property type="match status" value="1"/>
</dbReference>
<protein>
    <submittedName>
        <fullName evidence="15 16">Tomosyn, putative</fullName>
    </submittedName>
</protein>
<evidence type="ECO:0000256" key="1">
    <source>
        <dbReference type="ARBA" id="ARBA00004202"/>
    </source>
</evidence>
<dbReference type="EMBL" id="AAZO01002448">
    <property type="status" value="NOT_ANNOTATED_CDS"/>
    <property type="molecule type" value="Genomic_DNA"/>
</dbReference>
<evidence type="ECO:0000256" key="2">
    <source>
        <dbReference type="ARBA" id="ARBA00004496"/>
    </source>
</evidence>
<dbReference type="GO" id="GO:0019905">
    <property type="term" value="F:syntaxin binding"/>
    <property type="evidence" value="ECO:0007669"/>
    <property type="project" value="TreeGrafter"/>
</dbReference>
<gene>
    <name evidence="16" type="primary">8237433</name>
    <name evidence="15" type="ORF">Phum_PHUM212570</name>
</gene>
<dbReference type="OrthoDB" id="19944at2759"/>
<dbReference type="VEuPathDB" id="VectorBase:PHUM212570"/>
<evidence type="ECO:0000256" key="4">
    <source>
        <dbReference type="ARBA" id="ARBA00022448"/>
    </source>
</evidence>
<dbReference type="GO" id="GO:0015031">
    <property type="term" value="P:protein transport"/>
    <property type="evidence" value="ECO:0007669"/>
    <property type="project" value="UniProtKB-KW"/>
</dbReference>
<dbReference type="GeneID" id="8237433"/>
<evidence type="ECO:0000256" key="13">
    <source>
        <dbReference type="SAM" id="MobiDB-lite"/>
    </source>
</evidence>
<dbReference type="STRING" id="121224.E0VHK4"/>
<evidence type="ECO:0000256" key="10">
    <source>
        <dbReference type="ARBA" id="ARBA00023054"/>
    </source>
</evidence>
<evidence type="ECO:0000259" key="14">
    <source>
        <dbReference type="PROSITE" id="PS50892"/>
    </source>
</evidence>
<evidence type="ECO:0000256" key="6">
    <source>
        <dbReference type="ARBA" id="ARBA00022490"/>
    </source>
</evidence>
<feature type="compositionally biased region" description="Polar residues" evidence="13">
    <location>
        <begin position="158"/>
        <end position="168"/>
    </location>
</feature>
<evidence type="ECO:0000256" key="11">
    <source>
        <dbReference type="ARBA" id="ARBA00023136"/>
    </source>
</evidence>
<accession>E0VHK4</accession>
<name>E0VHK4_PEDHC</name>
<dbReference type="PROSITE" id="PS50892">
    <property type="entry name" value="V_SNARE"/>
    <property type="match status" value="1"/>
</dbReference>
<feature type="domain" description="V-SNARE coiled-coil homology" evidence="14">
    <location>
        <begin position="344"/>
        <end position="404"/>
    </location>
</feature>
<keyword evidence="7" id="KW-0853">WD repeat</keyword>
<reference evidence="16" key="3">
    <citation type="submission" date="2021-02" db="UniProtKB">
        <authorList>
            <consortium name="EnsemblMetazoa"/>
        </authorList>
    </citation>
    <scope>IDENTIFICATION</scope>
    <source>
        <strain evidence="16">USDA</strain>
    </source>
</reference>
<dbReference type="GO" id="GO:0031201">
    <property type="term" value="C:SNARE complex"/>
    <property type="evidence" value="ECO:0007669"/>
    <property type="project" value="TreeGrafter"/>
</dbReference>